<feature type="compositionally biased region" description="Low complexity" evidence="1">
    <location>
        <begin position="188"/>
        <end position="207"/>
    </location>
</feature>
<keyword evidence="2" id="KW-0732">Signal</keyword>
<dbReference type="AlphaFoldDB" id="A0A1C4VJ80"/>
<feature type="compositionally biased region" description="Gly residues" evidence="1">
    <location>
        <begin position="268"/>
        <end position="278"/>
    </location>
</feature>
<feature type="compositionally biased region" description="Pro residues" evidence="1">
    <location>
        <begin position="244"/>
        <end position="255"/>
    </location>
</feature>
<feature type="compositionally biased region" description="Low complexity" evidence="1">
    <location>
        <begin position="256"/>
        <end position="267"/>
    </location>
</feature>
<keyword evidence="4" id="KW-1185">Reference proteome</keyword>
<sequence length="317" mass="31627">MTRCPGRLARWALRGVLLCGGLVGAWALSDAVAPDAARAAEPARPGVLADLLDGARTIVGESVPPPLHLPAPSPARSGGADIEGGTAAADRGRPARPRVPPVKQTTVTEAITPVTRSVVDLVSPVVETIAPVRLLEPVSGALRPVTEPIVELLRPALAPVLDLTEPIIGPPAAPSAPPAGPSGDEPITGAPAPAGETPTARTAAPSTRPAPPTLALPTKAPSPRPAAWSAGRDEVPSGPAGVRVPPPGEPAPGPHGMPATPAVPGTTAGSGAGAGGPGIPADGVPHRWEPELRVVGHDRGRCDELVSRSSRPEPGPA</sequence>
<proteinExistence type="predicted"/>
<gene>
    <name evidence="3" type="ORF">GA0070214_102434</name>
</gene>
<name>A0A1C4VJ80_9ACTN</name>
<feature type="region of interest" description="Disordered" evidence="1">
    <location>
        <begin position="62"/>
        <end position="102"/>
    </location>
</feature>
<evidence type="ECO:0000256" key="2">
    <source>
        <dbReference type="SAM" id="SignalP"/>
    </source>
</evidence>
<feature type="chain" id="PRO_5038477038" evidence="2">
    <location>
        <begin position="28"/>
        <end position="317"/>
    </location>
</feature>
<reference evidence="4" key="1">
    <citation type="submission" date="2016-06" db="EMBL/GenBank/DDBJ databases">
        <authorList>
            <person name="Varghese N."/>
            <person name="Submissions Spin"/>
        </authorList>
    </citation>
    <scope>NUCLEOTIDE SEQUENCE [LARGE SCALE GENOMIC DNA]</scope>
    <source>
        <strain evidence="4">DSM 45246</strain>
    </source>
</reference>
<feature type="compositionally biased region" description="Pro residues" evidence="1">
    <location>
        <begin position="208"/>
        <end position="224"/>
    </location>
</feature>
<dbReference type="EMBL" id="FMCS01000002">
    <property type="protein sequence ID" value="SCE84008.1"/>
    <property type="molecule type" value="Genomic_DNA"/>
</dbReference>
<feature type="region of interest" description="Disordered" evidence="1">
    <location>
        <begin position="168"/>
        <end position="286"/>
    </location>
</feature>
<evidence type="ECO:0000256" key="1">
    <source>
        <dbReference type="SAM" id="MobiDB-lite"/>
    </source>
</evidence>
<protein>
    <submittedName>
        <fullName evidence="3">Uncharacterized protein</fullName>
    </submittedName>
</protein>
<feature type="compositionally biased region" description="Pro residues" evidence="1">
    <location>
        <begin position="168"/>
        <end position="180"/>
    </location>
</feature>
<feature type="compositionally biased region" description="Pro residues" evidence="1">
    <location>
        <begin position="63"/>
        <end position="73"/>
    </location>
</feature>
<evidence type="ECO:0000313" key="4">
    <source>
        <dbReference type="Proteomes" id="UP000199629"/>
    </source>
</evidence>
<feature type="signal peptide" evidence="2">
    <location>
        <begin position="1"/>
        <end position="27"/>
    </location>
</feature>
<dbReference type="Proteomes" id="UP000199629">
    <property type="component" value="Unassembled WGS sequence"/>
</dbReference>
<dbReference type="PRINTS" id="PR01217">
    <property type="entry name" value="PRICHEXTENSN"/>
</dbReference>
<organism evidence="3 4">
    <name type="scientific">Micromonospora chaiyaphumensis</name>
    <dbReference type="NCBI Taxonomy" id="307119"/>
    <lineage>
        <taxon>Bacteria</taxon>
        <taxon>Bacillati</taxon>
        <taxon>Actinomycetota</taxon>
        <taxon>Actinomycetes</taxon>
        <taxon>Micromonosporales</taxon>
        <taxon>Micromonosporaceae</taxon>
        <taxon>Micromonospora</taxon>
    </lineage>
</organism>
<evidence type="ECO:0000313" key="3">
    <source>
        <dbReference type="EMBL" id="SCE84008.1"/>
    </source>
</evidence>
<accession>A0A1C4VJ80</accession>